<feature type="compositionally biased region" description="Polar residues" evidence="1">
    <location>
        <begin position="401"/>
        <end position="417"/>
    </location>
</feature>
<feature type="transmembrane region" description="Helical" evidence="2">
    <location>
        <begin position="486"/>
        <end position="506"/>
    </location>
</feature>
<feature type="transmembrane region" description="Helical" evidence="2">
    <location>
        <begin position="445"/>
        <end position="466"/>
    </location>
</feature>
<dbReference type="RefSeq" id="WP_353069341.1">
    <property type="nucleotide sequence ID" value="NZ_CP132932.1"/>
</dbReference>
<keyword evidence="2" id="KW-0472">Membrane</keyword>
<organism evidence="4">
    <name type="scientific">Tunturiibacter empetritectus</name>
    <dbReference type="NCBI Taxonomy" id="3069691"/>
    <lineage>
        <taxon>Bacteria</taxon>
        <taxon>Pseudomonadati</taxon>
        <taxon>Acidobacteriota</taxon>
        <taxon>Terriglobia</taxon>
        <taxon>Terriglobales</taxon>
        <taxon>Acidobacteriaceae</taxon>
        <taxon>Tunturiibacter</taxon>
    </lineage>
</organism>
<feature type="transmembrane region" description="Helical" evidence="2">
    <location>
        <begin position="128"/>
        <end position="149"/>
    </location>
</feature>
<feature type="transmembrane region" description="Helical" evidence="2">
    <location>
        <begin position="356"/>
        <end position="377"/>
    </location>
</feature>
<keyword evidence="2" id="KW-0812">Transmembrane</keyword>
<feature type="compositionally biased region" description="Polar residues" evidence="1">
    <location>
        <begin position="564"/>
        <end position="576"/>
    </location>
</feature>
<feature type="domain" description="Membrane protein 6-pyruvoyl-tetrahydropterin synthase-related" evidence="3">
    <location>
        <begin position="83"/>
        <end position="213"/>
    </location>
</feature>
<dbReference type="KEGG" id="temp:RBB75_01880"/>
<feature type="region of interest" description="Disordered" evidence="1">
    <location>
        <begin position="384"/>
        <end position="421"/>
    </location>
</feature>
<dbReference type="InterPro" id="IPR018776">
    <property type="entry name" value="Membrane_prot_PTPS-rel_domain"/>
</dbReference>
<feature type="region of interest" description="Disordered" evidence="1">
    <location>
        <begin position="552"/>
        <end position="608"/>
    </location>
</feature>
<feature type="transmembrane region" description="Helical" evidence="2">
    <location>
        <begin position="90"/>
        <end position="116"/>
    </location>
</feature>
<feature type="transmembrane region" description="Helical" evidence="2">
    <location>
        <begin position="21"/>
        <end position="37"/>
    </location>
</feature>
<evidence type="ECO:0000259" key="3">
    <source>
        <dbReference type="Pfam" id="PF10131"/>
    </source>
</evidence>
<evidence type="ECO:0000313" key="4">
    <source>
        <dbReference type="EMBL" id="XCB27085.1"/>
    </source>
</evidence>
<dbReference type="AlphaFoldDB" id="A0AAU7ZDG7"/>
<feature type="transmembrane region" description="Helical" evidence="2">
    <location>
        <begin position="298"/>
        <end position="318"/>
    </location>
</feature>
<reference evidence="4" key="2">
    <citation type="journal article" date="2024" name="Environ. Microbiol.">
        <title>Genome analysis and description of Tunturibacter gen. nov. expands the diversity of Terriglobia in tundra soils.</title>
        <authorList>
            <person name="Messyasz A."/>
            <person name="Mannisto M.K."/>
            <person name="Kerkhof L.J."/>
            <person name="Haggblom M.M."/>
        </authorList>
    </citation>
    <scope>NUCLEOTIDE SEQUENCE</scope>
    <source>
        <strain evidence="4">M8UP23</strain>
    </source>
</reference>
<feature type="transmembrane region" description="Helical" evidence="2">
    <location>
        <begin position="518"/>
        <end position="535"/>
    </location>
</feature>
<feature type="transmembrane region" description="Helical" evidence="2">
    <location>
        <begin position="155"/>
        <end position="174"/>
    </location>
</feature>
<evidence type="ECO:0000256" key="2">
    <source>
        <dbReference type="SAM" id="Phobius"/>
    </source>
</evidence>
<accession>A0AAU7ZDG7</accession>
<sequence>MRAIATPLRYPQHMQRDRLPYLLIPLAACIAILPLLLNGCSCGHDFDFHLLNWMEAARQFTHGNLHPHWAYTAAYNAGEPRFVFYPPLSWTLGAILTLLFPITATPILYTWLALTLSGLALHRLAREFTSPTAALVAAVLYTVNPYMLFTAYERTAYAELLATAFIPLLLHAILRQRVTIPRIAIPIALLWLTNAPAAVMSCYTLALLTLVRVATDLGTDPDTGPGPDADTDPGAPSYAVSSHRMGYSRHARTAVTETSGSIHKPGAPYLDSEMWASRASAIALATTSNARSQTPLSLTLNTIAGTALGLALAAFYLLPAAYERRYVQIAMAIIPNMRIQDNFLFHHTGDTLHDQVLHTASLLALILLATTLTALIISITKLRSPSKPQSQTPNPAPQKPSNPERQIPAGTNHQPSSLPKHDIVISTEATDSIIVRREVESPPHLVHIGNALLASLAILTITIALLLTPLTSILWNHTPELAFLQFPWRLLAILAAIMSLAVALAIRRTNLNPTISTAITIALAAALTSPAYALFHQSCDEEDTPTAREALFHSNRGTDPTDEYTPTTADNDSLAQTDPPYWLSEDPNAKAPTETQPAPAPTHLTLNPPTPEDLILNLRDYPAWHITDNGSLLATRDQRDDGLIAIHLPAGPARIAITYARTPDQTLGDAISLVSLAVLLFILRRNPSPSSPHPSS</sequence>
<dbReference type="Pfam" id="PF10131">
    <property type="entry name" value="PTPS_related"/>
    <property type="match status" value="1"/>
</dbReference>
<dbReference type="EMBL" id="CP132932">
    <property type="protein sequence ID" value="XCB27085.1"/>
    <property type="molecule type" value="Genomic_DNA"/>
</dbReference>
<keyword evidence="2" id="KW-1133">Transmembrane helix</keyword>
<name>A0AAU7ZDG7_9BACT</name>
<gene>
    <name evidence="4" type="ORF">RBB75_01880</name>
</gene>
<reference evidence="4" key="1">
    <citation type="submission" date="2023-08" db="EMBL/GenBank/DDBJ databases">
        <authorList>
            <person name="Messyasz A."/>
            <person name="Mannisto M.K."/>
            <person name="Kerkhof L.J."/>
            <person name="Haggblom M."/>
        </authorList>
    </citation>
    <scope>NUCLEOTIDE SEQUENCE</scope>
    <source>
        <strain evidence="4">M8UP23</strain>
    </source>
</reference>
<proteinExistence type="predicted"/>
<protein>
    <recommendedName>
        <fullName evidence="3">Membrane protein 6-pyruvoyl-tetrahydropterin synthase-related domain-containing protein</fullName>
    </recommendedName>
</protein>
<feature type="compositionally biased region" description="Polar residues" evidence="1">
    <location>
        <begin position="384"/>
        <end position="393"/>
    </location>
</feature>
<evidence type="ECO:0000256" key="1">
    <source>
        <dbReference type="SAM" id="MobiDB-lite"/>
    </source>
</evidence>